<keyword evidence="4" id="KW-0479">Metal-binding</keyword>
<dbReference type="Gene3D" id="3.40.190.80">
    <property type="match status" value="1"/>
</dbReference>
<proteinExistence type="predicted"/>
<sequence length="247" mass="26876">MNLDELLKVALDAANTGAAELKQRYRGPLEISSKTSPEDHVTDADLASETLVRALIHERRPNDSITGEEFAGLENAAAEVRWSIDPLDGTVNFTRGLPNFCTSVGAANVETGEWLVGAIVAPILDLTYYAKRGHGSFVIRNGQHIRLTGPPADRATKIIATGFSYQAEERVAQFENMARMMPDFVDLRRMGAAALDLCAVAEGAIDVYYERGIKEYDWAAGALIAEEAGLTVQRPAFVGDLCHVRLV</sequence>
<name>A0A6J6J9L6_9ZZZZ</name>
<dbReference type="PRINTS" id="PR00377">
    <property type="entry name" value="IMPHPHTASES"/>
</dbReference>
<dbReference type="SUPFAM" id="SSF56655">
    <property type="entry name" value="Carbohydrate phosphatase"/>
    <property type="match status" value="1"/>
</dbReference>
<dbReference type="Gene3D" id="3.30.540.10">
    <property type="entry name" value="Fructose-1,6-Bisphosphatase, subunit A, domain 1"/>
    <property type="match status" value="1"/>
</dbReference>
<evidence type="ECO:0000256" key="4">
    <source>
        <dbReference type="ARBA" id="ARBA00022723"/>
    </source>
</evidence>
<dbReference type="EC" id="3.1.3.25" evidence="3"/>
<evidence type="ECO:0000256" key="1">
    <source>
        <dbReference type="ARBA" id="ARBA00001033"/>
    </source>
</evidence>
<dbReference type="CDD" id="cd01639">
    <property type="entry name" value="IMPase"/>
    <property type="match status" value="1"/>
</dbReference>
<comment type="catalytic activity">
    <reaction evidence="1">
        <text>a myo-inositol phosphate + H2O = myo-inositol + phosphate</text>
        <dbReference type="Rhea" id="RHEA:24056"/>
        <dbReference type="ChEBI" id="CHEBI:15377"/>
        <dbReference type="ChEBI" id="CHEBI:17268"/>
        <dbReference type="ChEBI" id="CHEBI:43474"/>
        <dbReference type="ChEBI" id="CHEBI:84139"/>
        <dbReference type="EC" id="3.1.3.25"/>
    </reaction>
</comment>
<reference evidence="7" key="1">
    <citation type="submission" date="2020-05" db="EMBL/GenBank/DDBJ databases">
        <authorList>
            <person name="Chiriac C."/>
            <person name="Salcher M."/>
            <person name="Ghai R."/>
            <person name="Kavagutti S V."/>
        </authorList>
    </citation>
    <scope>NUCLEOTIDE SEQUENCE</scope>
</reference>
<accession>A0A6J6J9L6</accession>
<evidence type="ECO:0000313" key="7">
    <source>
        <dbReference type="EMBL" id="CAB4633536.1"/>
    </source>
</evidence>
<dbReference type="InterPro" id="IPR033942">
    <property type="entry name" value="IMPase"/>
</dbReference>
<dbReference type="InterPro" id="IPR000760">
    <property type="entry name" value="Inositol_monophosphatase-like"/>
</dbReference>
<dbReference type="AlphaFoldDB" id="A0A6J6J9L6"/>
<dbReference type="EMBL" id="CAEZVN010000055">
    <property type="protein sequence ID" value="CAB4633536.1"/>
    <property type="molecule type" value="Genomic_DNA"/>
</dbReference>
<evidence type="ECO:0000256" key="5">
    <source>
        <dbReference type="ARBA" id="ARBA00022801"/>
    </source>
</evidence>
<gene>
    <name evidence="7" type="ORF">UFOPK2001_00686</name>
</gene>
<dbReference type="GO" id="GO:0008934">
    <property type="term" value="F:inositol monophosphate 1-phosphatase activity"/>
    <property type="evidence" value="ECO:0007669"/>
    <property type="project" value="InterPro"/>
</dbReference>
<dbReference type="PANTHER" id="PTHR20854">
    <property type="entry name" value="INOSITOL MONOPHOSPHATASE"/>
    <property type="match status" value="1"/>
</dbReference>
<keyword evidence="6" id="KW-0460">Magnesium</keyword>
<keyword evidence="5" id="KW-0378">Hydrolase</keyword>
<protein>
    <recommendedName>
        <fullName evidence="3">inositol-phosphate phosphatase</fullName>
        <ecNumber evidence="3">3.1.3.25</ecNumber>
    </recommendedName>
</protein>
<dbReference type="GO" id="GO:0006020">
    <property type="term" value="P:inositol metabolic process"/>
    <property type="evidence" value="ECO:0007669"/>
    <property type="project" value="TreeGrafter"/>
</dbReference>
<dbReference type="Pfam" id="PF00459">
    <property type="entry name" value="Inositol_P"/>
    <property type="match status" value="1"/>
</dbReference>
<dbReference type="PROSITE" id="PS00629">
    <property type="entry name" value="IMP_1"/>
    <property type="match status" value="1"/>
</dbReference>
<evidence type="ECO:0000256" key="2">
    <source>
        <dbReference type="ARBA" id="ARBA00001946"/>
    </source>
</evidence>
<dbReference type="InterPro" id="IPR020583">
    <property type="entry name" value="Inositol_monoP_metal-BS"/>
</dbReference>
<dbReference type="GO" id="GO:0046872">
    <property type="term" value="F:metal ion binding"/>
    <property type="evidence" value="ECO:0007669"/>
    <property type="project" value="UniProtKB-KW"/>
</dbReference>
<dbReference type="GO" id="GO:0007165">
    <property type="term" value="P:signal transduction"/>
    <property type="evidence" value="ECO:0007669"/>
    <property type="project" value="TreeGrafter"/>
</dbReference>
<evidence type="ECO:0000256" key="3">
    <source>
        <dbReference type="ARBA" id="ARBA00013106"/>
    </source>
</evidence>
<organism evidence="7">
    <name type="scientific">freshwater metagenome</name>
    <dbReference type="NCBI Taxonomy" id="449393"/>
    <lineage>
        <taxon>unclassified sequences</taxon>
        <taxon>metagenomes</taxon>
        <taxon>ecological metagenomes</taxon>
    </lineage>
</organism>
<comment type="cofactor">
    <cofactor evidence="2">
        <name>Mg(2+)</name>
        <dbReference type="ChEBI" id="CHEBI:18420"/>
    </cofactor>
</comment>
<dbReference type="PANTHER" id="PTHR20854:SF4">
    <property type="entry name" value="INOSITOL-1-MONOPHOSPHATASE-RELATED"/>
    <property type="match status" value="1"/>
</dbReference>
<evidence type="ECO:0000256" key="6">
    <source>
        <dbReference type="ARBA" id="ARBA00022842"/>
    </source>
</evidence>